<comment type="caution">
    <text evidence="1">The sequence shown here is derived from an EMBL/GenBank/DDBJ whole genome shotgun (WGS) entry which is preliminary data.</text>
</comment>
<dbReference type="EMBL" id="JAKKPZ010000066">
    <property type="protein sequence ID" value="KAI1704563.1"/>
    <property type="molecule type" value="Genomic_DNA"/>
</dbReference>
<name>A0AAD4MV08_9BILA</name>
<gene>
    <name evidence="1" type="ORF">DdX_14198</name>
</gene>
<organism evidence="1 2">
    <name type="scientific">Ditylenchus destructor</name>
    <dbReference type="NCBI Taxonomy" id="166010"/>
    <lineage>
        <taxon>Eukaryota</taxon>
        <taxon>Metazoa</taxon>
        <taxon>Ecdysozoa</taxon>
        <taxon>Nematoda</taxon>
        <taxon>Chromadorea</taxon>
        <taxon>Rhabditida</taxon>
        <taxon>Tylenchina</taxon>
        <taxon>Tylenchomorpha</taxon>
        <taxon>Sphaerularioidea</taxon>
        <taxon>Anguinidae</taxon>
        <taxon>Anguininae</taxon>
        <taxon>Ditylenchus</taxon>
    </lineage>
</organism>
<sequence>MECGRKVSKYMNSFILHVSTHHCDRPVYECLACNKQWYSISARLKEHFKAHNDDMSFLKDNRAVLMPMLKEKAATLFSSYSPKLYKEKALIREKQQNELTLPYFH</sequence>
<dbReference type="AlphaFoldDB" id="A0AAD4MV08"/>
<dbReference type="Proteomes" id="UP001201812">
    <property type="component" value="Unassembled WGS sequence"/>
</dbReference>
<accession>A0AAD4MV08</accession>
<reference evidence="1" key="1">
    <citation type="submission" date="2022-01" db="EMBL/GenBank/DDBJ databases">
        <title>Genome Sequence Resource for Two Populations of Ditylenchus destructor, the Migratory Endoparasitic Phytonematode.</title>
        <authorList>
            <person name="Zhang H."/>
            <person name="Lin R."/>
            <person name="Xie B."/>
        </authorList>
    </citation>
    <scope>NUCLEOTIDE SEQUENCE</scope>
    <source>
        <strain evidence="1">BazhouSP</strain>
    </source>
</reference>
<evidence type="ECO:0000313" key="2">
    <source>
        <dbReference type="Proteomes" id="UP001201812"/>
    </source>
</evidence>
<protein>
    <submittedName>
        <fullName evidence="1">Zinc finger, C2H2 type</fullName>
    </submittedName>
</protein>
<evidence type="ECO:0000313" key="1">
    <source>
        <dbReference type="EMBL" id="KAI1704563.1"/>
    </source>
</evidence>
<proteinExistence type="predicted"/>
<keyword evidence="2" id="KW-1185">Reference proteome</keyword>